<evidence type="ECO:0000259" key="3">
    <source>
        <dbReference type="Pfam" id="PF23041"/>
    </source>
</evidence>
<feature type="transmembrane region" description="Helical" evidence="2">
    <location>
        <begin position="250"/>
        <end position="271"/>
    </location>
</feature>
<feature type="region of interest" description="Disordered" evidence="1">
    <location>
        <begin position="1"/>
        <end position="20"/>
    </location>
</feature>
<evidence type="ECO:0000313" key="4">
    <source>
        <dbReference type="EMBL" id="BBG96123.1"/>
    </source>
</evidence>
<protein>
    <recommendedName>
        <fullName evidence="3">DUF7036 domain-containing protein</fullName>
    </recommendedName>
</protein>
<dbReference type="PANTHER" id="PTHR33826">
    <property type="entry name" value="F20B24.21"/>
    <property type="match status" value="1"/>
</dbReference>
<feature type="domain" description="DUF7036" evidence="3">
    <location>
        <begin position="47"/>
        <end position="117"/>
    </location>
</feature>
<proteinExistence type="predicted"/>
<keyword evidence="2" id="KW-0812">Transmembrane</keyword>
<reference evidence="4" key="1">
    <citation type="journal article" date="2019" name="Science">
        <title>Mutation of a bHLH transcription factor allowed almond domestication.</title>
        <authorList>
            <person name="Sanchez-Perez R."/>
            <person name="Pavan S."/>
            <person name="Mazzeo R."/>
            <person name="Moldovan C."/>
            <person name="Aiese Cigliano R."/>
            <person name="Del Cueto J."/>
            <person name="Ricciardi F."/>
            <person name="Lotti C."/>
            <person name="Ricciardi L."/>
            <person name="Dicenta F."/>
            <person name="Lopez-Marques R.L."/>
            <person name="Lindberg Moller B."/>
        </authorList>
    </citation>
    <scope>NUCLEOTIDE SEQUENCE</scope>
</reference>
<dbReference type="Pfam" id="PF23041">
    <property type="entry name" value="DUF7036"/>
    <property type="match status" value="1"/>
</dbReference>
<sequence>MGKGEQNLHQQQSHGGENSSELICPGCSMPQFRHTSDWKSQLWTLFHTSEDLEYDINGEIVSQVAILSMHQNDAYNWTDVVFGVLSDPINAPMIPVSLSVLRSSFVELFLKQTNLTLWKQKTPKRMYFANYKQIGSTTDAPVVVQASLMSEFGALPQRLKQLAQTITGSPAKNLALITQSFKVHLLQPPLLLLPLHLQSQQFLHYPASPVHSPAPSPDSNHLPPAPSKYPHILVHVHTTVLEFLQAPHQLLILTLLFLLLMHLMFPLLAFYESLISMSPHVSPAPVVSNAPSPGNKGSAQDLISPSPSRSL</sequence>
<name>A0A4Y1QW84_PRUDU</name>
<keyword evidence="2" id="KW-1133">Transmembrane helix</keyword>
<organism evidence="4">
    <name type="scientific">Prunus dulcis</name>
    <name type="common">Almond</name>
    <name type="synonym">Amygdalus dulcis</name>
    <dbReference type="NCBI Taxonomy" id="3755"/>
    <lineage>
        <taxon>Eukaryota</taxon>
        <taxon>Viridiplantae</taxon>
        <taxon>Streptophyta</taxon>
        <taxon>Embryophyta</taxon>
        <taxon>Tracheophyta</taxon>
        <taxon>Spermatophyta</taxon>
        <taxon>Magnoliopsida</taxon>
        <taxon>eudicotyledons</taxon>
        <taxon>Gunneridae</taxon>
        <taxon>Pentapetalae</taxon>
        <taxon>rosids</taxon>
        <taxon>fabids</taxon>
        <taxon>Rosales</taxon>
        <taxon>Rosaceae</taxon>
        <taxon>Amygdaloideae</taxon>
        <taxon>Amygdaleae</taxon>
        <taxon>Prunus</taxon>
    </lineage>
</organism>
<keyword evidence="2" id="KW-0472">Membrane</keyword>
<evidence type="ECO:0000256" key="2">
    <source>
        <dbReference type="SAM" id="Phobius"/>
    </source>
</evidence>
<feature type="compositionally biased region" description="Polar residues" evidence="1">
    <location>
        <begin position="7"/>
        <end position="20"/>
    </location>
</feature>
<dbReference type="PANTHER" id="PTHR33826:SF4">
    <property type="entry name" value="F20B24.21"/>
    <property type="match status" value="1"/>
</dbReference>
<gene>
    <name evidence="4" type="ORF">Prudu_004838</name>
</gene>
<feature type="region of interest" description="Disordered" evidence="1">
    <location>
        <begin position="285"/>
        <end position="311"/>
    </location>
</feature>
<feature type="non-terminal residue" evidence="4">
    <location>
        <position position="311"/>
    </location>
</feature>
<accession>A0A4Y1QW84</accession>
<feature type="compositionally biased region" description="Polar residues" evidence="1">
    <location>
        <begin position="295"/>
        <end position="311"/>
    </location>
</feature>
<dbReference type="EMBL" id="AP019297">
    <property type="protein sequence ID" value="BBG96123.1"/>
    <property type="molecule type" value="Genomic_DNA"/>
</dbReference>
<dbReference type="InterPro" id="IPR055464">
    <property type="entry name" value="DUF7036"/>
</dbReference>
<evidence type="ECO:0000256" key="1">
    <source>
        <dbReference type="SAM" id="MobiDB-lite"/>
    </source>
</evidence>
<dbReference type="AlphaFoldDB" id="A0A4Y1QW84"/>